<keyword evidence="2" id="KW-0812">Transmembrane</keyword>
<keyword evidence="2" id="KW-1133">Transmembrane helix</keyword>
<evidence type="ECO:0000313" key="4">
    <source>
        <dbReference type="Proteomes" id="UP000635606"/>
    </source>
</evidence>
<feature type="transmembrane region" description="Helical" evidence="2">
    <location>
        <begin position="198"/>
        <end position="218"/>
    </location>
</feature>
<keyword evidence="4" id="KW-1185">Reference proteome</keyword>
<evidence type="ECO:0000313" key="3">
    <source>
        <dbReference type="EMBL" id="GIJ72934.1"/>
    </source>
</evidence>
<feature type="region of interest" description="Disordered" evidence="1">
    <location>
        <begin position="137"/>
        <end position="157"/>
    </location>
</feature>
<reference evidence="3" key="1">
    <citation type="submission" date="2021-01" db="EMBL/GenBank/DDBJ databases">
        <title>Whole genome shotgun sequence of Virgisporangium ochraceum NBRC 16418.</title>
        <authorList>
            <person name="Komaki H."/>
            <person name="Tamura T."/>
        </authorList>
    </citation>
    <scope>NUCLEOTIDE SEQUENCE</scope>
    <source>
        <strain evidence="3">NBRC 16418</strain>
    </source>
</reference>
<evidence type="ECO:0000256" key="1">
    <source>
        <dbReference type="SAM" id="MobiDB-lite"/>
    </source>
</evidence>
<keyword evidence="2" id="KW-0472">Membrane</keyword>
<dbReference type="EMBL" id="BOPH01000106">
    <property type="protein sequence ID" value="GIJ72934.1"/>
    <property type="molecule type" value="Genomic_DNA"/>
</dbReference>
<proteinExistence type="predicted"/>
<protein>
    <submittedName>
        <fullName evidence="3">Uncharacterized protein</fullName>
    </submittedName>
</protein>
<name>A0A8J3ZZ49_9ACTN</name>
<organism evidence="3 4">
    <name type="scientific">Virgisporangium ochraceum</name>
    <dbReference type="NCBI Taxonomy" id="65505"/>
    <lineage>
        <taxon>Bacteria</taxon>
        <taxon>Bacillati</taxon>
        <taxon>Actinomycetota</taxon>
        <taxon>Actinomycetes</taxon>
        <taxon>Micromonosporales</taxon>
        <taxon>Micromonosporaceae</taxon>
        <taxon>Virgisporangium</taxon>
    </lineage>
</organism>
<accession>A0A8J3ZZ49</accession>
<comment type="caution">
    <text evidence="3">The sequence shown here is derived from an EMBL/GenBank/DDBJ whole genome shotgun (WGS) entry which is preliminary data.</text>
</comment>
<gene>
    <name evidence="3" type="ORF">Voc01_078510</name>
</gene>
<dbReference type="Proteomes" id="UP000635606">
    <property type="component" value="Unassembled WGS sequence"/>
</dbReference>
<sequence>MTVPFARHRPYHRWMAGLLPQMSLEPAPGYRRFVERHFDALRRDACRLAGDGPDVDEVCTDVLTDVALRWRWFELLRVRLRRSDPAGEYLGVALARRIARWNAEPPADADGEPFREVRVEAVRDRGAGGWPSASWYPDGYAVDPDPPPDRRPTGPAATSAAVRIAAVRPLPPHTPSAAVEAVIAWLHAYEMYGRYRRVLAGAAVAVGTAMLLTLRGTGAGS</sequence>
<dbReference type="AlphaFoldDB" id="A0A8J3ZZ49"/>
<evidence type="ECO:0000256" key="2">
    <source>
        <dbReference type="SAM" id="Phobius"/>
    </source>
</evidence>